<keyword evidence="1" id="KW-0472">Membrane</keyword>
<feature type="transmembrane region" description="Helical" evidence="1">
    <location>
        <begin position="12"/>
        <end position="29"/>
    </location>
</feature>
<evidence type="ECO:0000256" key="1">
    <source>
        <dbReference type="SAM" id="Phobius"/>
    </source>
</evidence>
<proteinExistence type="predicted"/>
<dbReference type="RefSeq" id="WP_382388970.1">
    <property type="nucleotide sequence ID" value="NZ_JBHLWI010000053.1"/>
</dbReference>
<reference evidence="2 3" key="1">
    <citation type="submission" date="2024-09" db="EMBL/GenBank/DDBJ databases">
        <authorList>
            <person name="Sun Q."/>
            <person name="Mori K."/>
        </authorList>
    </citation>
    <scope>NUCLEOTIDE SEQUENCE [LARGE SCALE GENOMIC DNA]</scope>
    <source>
        <strain evidence="2 3">CCM 7650</strain>
    </source>
</reference>
<name>A0ABV6FX28_9BACT</name>
<sequence>MKIKITKRDVGFFFLGIFSIFLLDTILNWDQTVEAFKKGYNDGAKMEKYIEKQ</sequence>
<evidence type="ECO:0000313" key="3">
    <source>
        <dbReference type="Proteomes" id="UP001589797"/>
    </source>
</evidence>
<comment type="caution">
    <text evidence="2">The sequence shown here is derived from an EMBL/GenBank/DDBJ whole genome shotgun (WGS) entry which is preliminary data.</text>
</comment>
<organism evidence="2 3">
    <name type="scientific">Fontibacter flavus</name>
    <dbReference type="NCBI Taxonomy" id="654838"/>
    <lineage>
        <taxon>Bacteria</taxon>
        <taxon>Pseudomonadati</taxon>
        <taxon>Bacteroidota</taxon>
        <taxon>Cytophagia</taxon>
        <taxon>Cytophagales</taxon>
        <taxon>Cyclobacteriaceae</taxon>
        <taxon>Fontibacter</taxon>
    </lineage>
</organism>
<dbReference type="Proteomes" id="UP001589797">
    <property type="component" value="Unassembled WGS sequence"/>
</dbReference>
<keyword evidence="1" id="KW-1133">Transmembrane helix</keyword>
<protein>
    <submittedName>
        <fullName evidence="2">Uncharacterized protein</fullName>
    </submittedName>
</protein>
<dbReference type="EMBL" id="JBHLWI010000053">
    <property type="protein sequence ID" value="MFC0264423.1"/>
    <property type="molecule type" value="Genomic_DNA"/>
</dbReference>
<evidence type="ECO:0000313" key="2">
    <source>
        <dbReference type="EMBL" id="MFC0264423.1"/>
    </source>
</evidence>
<keyword evidence="1" id="KW-0812">Transmembrane</keyword>
<accession>A0ABV6FX28</accession>
<gene>
    <name evidence="2" type="ORF">ACFFIP_17180</name>
</gene>
<keyword evidence="3" id="KW-1185">Reference proteome</keyword>